<dbReference type="Proteomes" id="UP000228751">
    <property type="component" value="Unassembled WGS sequence"/>
</dbReference>
<keyword evidence="2" id="KW-1185">Reference proteome</keyword>
<sequence>MKYEDISISLEERFLSGFIKQFKENKDGEHTENALKDNTFIKELLSDSEIKRLNDMVIEAYMKRIRLVIPEFEKY</sequence>
<comment type="caution">
    <text evidence="1">The sequence shown here is derived from an EMBL/GenBank/DDBJ whole genome shotgun (WGS) entry which is preliminary data.</text>
</comment>
<evidence type="ECO:0000313" key="1">
    <source>
        <dbReference type="EMBL" id="PHY95431.1"/>
    </source>
</evidence>
<organism evidence="1 2">
    <name type="scientific">Acetobacter pomorum</name>
    <dbReference type="NCBI Taxonomy" id="65959"/>
    <lineage>
        <taxon>Bacteria</taxon>
        <taxon>Pseudomonadati</taxon>
        <taxon>Pseudomonadota</taxon>
        <taxon>Alphaproteobacteria</taxon>
        <taxon>Acetobacterales</taxon>
        <taxon>Acetobacteraceae</taxon>
        <taxon>Acetobacter</taxon>
    </lineage>
</organism>
<proteinExistence type="predicted"/>
<protein>
    <submittedName>
        <fullName evidence="1">Uncharacterized protein</fullName>
    </submittedName>
</protein>
<name>A0A2G4RFS2_9PROT</name>
<feature type="non-terminal residue" evidence="1">
    <location>
        <position position="75"/>
    </location>
</feature>
<dbReference type="AlphaFoldDB" id="A0A2G4RFS2"/>
<reference evidence="1 2" key="1">
    <citation type="submission" date="2017-10" db="EMBL/GenBank/DDBJ databases">
        <title>Genomic analysis of the genus Acetobacter.</title>
        <authorList>
            <person name="Kim K.H."/>
            <person name="Chun B.H."/>
            <person name="Son A.R."/>
            <person name="Jeon C.O."/>
        </authorList>
    </citation>
    <scope>NUCLEOTIDE SEQUENCE [LARGE SCALE GENOMIC DNA]</scope>
    <source>
        <strain evidence="1 2">LHT 2458</strain>
    </source>
</reference>
<gene>
    <name evidence="1" type="ORF">CSR02_01010</name>
</gene>
<accession>A0A2G4RFS2</accession>
<evidence type="ECO:0000313" key="2">
    <source>
        <dbReference type="Proteomes" id="UP000228751"/>
    </source>
</evidence>
<dbReference type="EMBL" id="PEBQ01000006">
    <property type="protein sequence ID" value="PHY95431.1"/>
    <property type="molecule type" value="Genomic_DNA"/>
</dbReference>